<dbReference type="Pfam" id="PF03167">
    <property type="entry name" value="UDG"/>
    <property type="match status" value="1"/>
</dbReference>
<dbReference type="CDD" id="cd10030">
    <property type="entry name" value="UDG-F4_TTUDGA_SPO1dp_like"/>
    <property type="match status" value="1"/>
</dbReference>
<gene>
    <name evidence="11" type="ORF">GCM10007320_41230</name>
</gene>
<evidence type="ECO:0000256" key="2">
    <source>
        <dbReference type="ARBA" id="ARBA00019403"/>
    </source>
</evidence>
<evidence type="ECO:0000256" key="9">
    <source>
        <dbReference type="ARBA" id="ARBA00023204"/>
    </source>
</evidence>
<keyword evidence="3" id="KW-0004">4Fe-4S</keyword>
<proteinExistence type="inferred from homology"/>
<evidence type="ECO:0000259" key="10">
    <source>
        <dbReference type="SMART" id="SM00986"/>
    </source>
</evidence>
<organism evidence="11 12">
    <name type="scientific">Pseudorhodoferax aquiterrae</name>
    <dbReference type="NCBI Taxonomy" id="747304"/>
    <lineage>
        <taxon>Bacteria</taxon>
        <taxon>Pseudomonadati</taxon>
        <taxon>Pseudomonadota</taxon>
        <taxon>Betaproteobacteria</taxon>
        <taxon>Burkholderiales</taxon>
        <taxon>Comamonadaceae</taxon>
    </lineage>
</organism>
<evidence type="ECO:0000256" key="1">
    <source>
        <dbReference type="ARBA" id="ARBA00006521"/>
    </source>
</evidence>
<dbReference type="SMART" id="SM00986">
    <property type="entry name" value="UDG"/>
    <property type="match status" value="1"/>
</dbReference>
<evidence type="ECO:0000256" key="6">
    <source>
        <dbReference type="ARBA" id="ARBA00022801"/>
    </source>
</evidence>
<keyword evidence="4" id="KW-0479">Metal-binding</keyword>
<dbReference type="InterPro" id="IPR005122">
    <property type="entry name" value="Uracil-DNA_glycosylase-like"/>
</dbReference>
<protein>
    <recommendedName>
        <fullName evidence="2">Type-4 uracil-DNA glycosylase</fullName>
    </recommendedName>
</protein>
<name>A0ABQ3G5P8_9BURK</name>
<keyword evidence="6" id="KW-0378">Hydrolase</keyword>
<dbReference type="InterPro" id="IPR036895">
    <property type="entry name" value="Uracil-DNA_glycosylase-like_sf"/>
</dbReference>
<comment type="caution">
    <text evidence="11">The sequence shown here is derived from an EMBL/GenBank/DDBJ whole genome shotgun (WGS) entry which is preliminary data.</text>
</comment>
<evidence type="ECO:0000256" key="4">
    <source>
        <dbReference type="ARBA" id="ARBA00022723"/>
    </source>
</evidence>
<evidence type="ECO:0000256" key="3">
    <source>
        <dbReference type="ARBA" id="ARBA00022485"/>
    </source>
</evidence>
<dbReference type="InterPro" id="IPR051536">
    <property type="entry name" value="UDG_Type-4/5"/>
</dbReference>
<dbReference type="InterPro" id="IPR005273">
    <property type="entry name" value="Ura-DNA_glyco_family4"/>
</dbReference>
<feature type="domain" description="Uracil-DNA glycosylase-like" evidence="10">
    <location>
        <begin position="35"/>
        <end position="194"/>
    </location>
</feature>
<dbReference type="PANTHER" id="PTHR33693">
    <property type="entry name" value="TYPE-5 URACIL-DNA GLYCOSYLASE"/>
    <property type="match status" value="1"/>
</dbReference>
<dbReference type="SMART" id="SM00987">
    <property type="entry name" value="UreE_C"/>
    <property type="match status" value="1"/>
</dbReference>
<keyword evidence="8" id="KW-0411">Iron-sulfur</keyword>
<sequence length="200" mass="21160">MATRAAVPRSVGALKAACDACRDCPLGEPATQAVVGAGPRRARLMVVGEQPGDREDLAGQAFVGPAGRLLDAALQRAGIDRGAVFLTNAVKHFGFTWRGKRRLHETPGQREVDACLQWLQAEIAFVAPQAFVALGATAARALLGRPTPVLRNRGQWLARDDGRPVLVTVHPSALLRLRGDDFAQGLAAFVDDLGQAAGRA</sequence>
<accession>A0ABQ3G5P8</accession>
<evidence type="ECO:0000256" key="7">
    <source>
        <dbReference type="ARBA" id="ARBA00023004"/>
    </source>
</evidence>
<keyword evidence="7" id="KW-0408">Iron</keyword>
<evidence type="ECO:0000256" key="5">
    <source>
        <dbReference type="ARBA" id="ARBA00022763"/>
    </source>
</evidence>
<dbReference type="PANTHER" id="PTHR33693:SF9">
    <property type="entry name" value="TYPE-4 URACIL-DNA GLYCOSYLASE"/>
    <property type="match status" value="1"/>
</dbReference>
<keyword evidence="9" id="KW-0234">DNA repair</keyword>
<dbReference type="SUPFAM" id="SSF52141">
    <property type="entry name" value="Uracil-DNA glycosylase-like"/>
    <property type="match status" value="1"/>
</dbReference>
<dbReference type="NCBIfam" id="TIGR03914">
    <property type="entry name" value="UDG_fam_dom"/>
    <property type="match status" value="1"/>
</dbReference>
<evidence type="ECO:0000313" key="11">
    <source>
        <dbReference type="EMBL" id="GHC91911.1"/>
    </source>
</evidence>
<keyword evidence="12" id="KW-1185">Reference proteome</keyword>
<evidence type="ECO:0000256" key="8">
    <source>
        <dbReference type="ARBA" id="ARBA00023014"/>
    </source>
</evidence>
<reference evidence="12" key="1">
    <citation type="journal article" date="2019" name="Int. J. Syst. Evol. Microbiol.">
        <title>The Global Catalogue of Microorganisms (GCM) 10K type strain sequencing project: providing services to taxonomists for standard genome sequencing and annotation.</title>
        <authorList>
            <consortium name="The Broad Institute Genomics Platform"/>
            <consortium name="The Broad Institute Genome Sequencing Center for Infectious Disease"/>
            <person name="Wu L."/>
            <person name="Ma J."/>
        </authorList>
    </citation>
    <scope>NUCLEOTIDE SEQUENCE [LARGE SCALE GENOMIC DNA]</scope>
    <source>
        <strain evidence="12">KCTC 23314</strain>
    </source>
</reference>
<dbReference type="EMBL" id="BMYK01000015">
    <property type="protein sequence ID" value="GHC91911.1"/>
    <property type="molecule type" value="Genomic_DNA"/>
</dbReference>
<dbReference type="Gene3D" id="3.40.470.10">
    <property type="entry name" value="Uracil-DNA glycosylase-like domain"/>
    <property type="match status" value="1"/>
</dbReference>
<evidence type="ECO:0000313" key="12">
    <source>
        <dbReference type="Proteomes" id="UP000626210"/>
    </source>
</evidence>
<keyword evidence="5" id="KW-0227">DNA damage</keyword>
<dbReference type="Proteomes" id="UP000626210">
    <property type="component" value="Unassembled WGS sequence"/>
</dbReference>
<dbReference type="RefSeq" id="WP_229882961.1">
    <property type="nucleotide sequence ID" value="NZ_BMYK01000015.1"/>
</dbReference>
<comment type="similarity">
    <text evidence="1">Belongs to the uracil-DNA glycosylase (UDG) superfamily. Type 4 (UDGa) family.</text>
</comment>